<dbReference type="Proteomes" id="UP000295198">
    <property type="component" value="Unassembled WGS sequence"/>
</dbReference>
<keyword evidence="2" id="KW-1185">Reference proteome</keyword>
<name>A0A4V1XYE5_9ACTN</name>
<sequence>MREAFFAITAAPESGDRHWRDEQVEQLCAVFPRIGYTAPNARVMAERNLVPVGEGQWVRRPPRHLFADAFEDDGEADVLRMYRGVQGPTMIIRCTRSDAPPVLDMALDELASTNQNVSVVPMPLTHLEPAWDAVDDVVAVVEPFLSPL</sequence>
<gene>
    <name evidence="1" type="ORF">EKO23_20340</name>
</gene>
<evidence type="ECO:0000313" key="2">
    <source>
        <dbReference type="Proteomes" id="UP000295198"/>
    </source>
</evidence>
<dbReference type="EMBL" id="SDKM01000039">
    <property type="protein sequence ID" value="RYP82969.1"/>
    <property type="molecule type" value="Genomic_DNA"/>
</dbReference>
<proteinExistence type="predicted"/>
<dbReference type="InterPro" id="IPR029058">
    <property type="entry name" value="AB_hydrolase_fold"/>
</dbReference>
<reference evidence="1 2" key="1">
    <citation type="submission" date="2019-01" db="EMBL/GenBank/DDBJ databases">
        <title>Nocardioides guangzhouensis sp. nov., an actinobacterium isolated from soil.</title>
        <authorList>
            <person name="Fu Y."/>
            <person name="Cai Y."/>
            <person name="Lin Z."/>
            <person name="Chen P."/>
        </authorList>
    </citation>
    <scope>NUCLEOTIDE SEQUENCE [LARGE SCALE GENOMIC DNA]</scope>
    <source>
        <strain evidence="1 2">130</strain>
    </source>
</reference>
<dbReference type="OrthoDB" id="41403at1839"/>
<dbReference type="Gene3D" id="3.40.50.1820">
    <property type="entry name" value="alpha/beta hydrolase"/>
    <property type="match status" value="1"/>
</dbReference>
<protein>
    <submittedName>
        <fullName evidence="1">Uncharacterized protein</fullName>
    </submittedName>
</protein>
<accession>A0A4V1XYE5</accession>
<comment type="caution">
    <text evidence="1">The sequence shown here is derived from an EMBL/GenBank/DDBJ whole genome shotgun (WGS) entry which is preliminary data.</text>
</comment>
<organism evidence="1 2">
    <name type="scientific">Nocardioides guangzhouensis</name>
    <dbReference type="NCBI Taxonomy" id="2497878"/>
    <lineage>
        <taxon>Bacteria</taxon>
        <taxon>Bacillati</taxon>
        <taxon>Actinomycetota</taxon>
        <taxon>Actinomycetes</taxon>
        <taxon>Propionibacteriales</taxon>
        <taxon>Nocardioidaceae</taxon>
        <taxon>Nocardioides</taxon>
    </lineage>
</organism>
<dbReference type="AlphaFoldDB" id="A0A4V1XYE5"/>
<evidence type="ECO:0000313" key="1">
    <source>
        <dbReference type="EMBL" id="RYP82969.1"/>
    </source>
</evidence>
<dbReference type="RefSeq" id="WP_134720137.1">
    <property type="nucleotide sequence ID" value="NZ_SDKM01000039.1"/>
</dbReference>